<dbReference type="AlphaFoldDB" id="O62054"/>
<feature type="transmembrane region" description="Helical" evidence="1">
    <location>
        <begin position="295"/>
        <end position="313"/>
    </location>
</feature>
<evidence type="ECO:0000313" key="2">
    <source>
        <dbReference type="EMBL" id="CAB05679.2"/>
    </source>
</evidence>
<keyword evidence="3" id="KW-1185">Reference proteome</keyword>
<protein>
    <submittedName>
        <fullName evidence="2">Dolichol kinase</fullName>
    </submittedName>
</protein>
<feature type="transmembrane region" description="Helical" evidence="1">
    <location>
        <begin position="221"/>
        <end position="242"/>
    </location>
</feature>
<dbReference type="PIR" id="T19095">
    <property type="entry name" value="T19095"/>
</dbReference>
<keyword evidence="1" id="KW-0812">Transmembrane</keyword>
<dbReference type="Bgee" id="WBGene00007460">
    <property type="expression patterns" value="Expressed in larva and 3 other cell types or tissues"/>
</dbReference>
<dbReference type="PhylomeDB" id="O62054"/>
<dbReference type="PaxDb" id="6239-C08F11.13a.1"/>
<accession>O62054</accession>
<dbReference type="GeneID" id="178327"/>
<feature type="transmembrane region" description="Helical" evidence="1">
    <location>
        <begin position="367"/>
        <end position="388"/>
    </location>
</feature>
<evidence type="ECO:0000313" key="4">
    <source>
        <dbReference type="WormBase" id="C08F11.13a"/>
    </source>
</evidence>
<dbReference type="InParanoid" id="O62054"/>
<organism evidence="2 3">
    <name type="scientific">Caenorhabditis elegans</name>
    <dbReference type="NCBI Taxonomy" id="6239"/>
    <lineage>
        <taxon>Eukaryota</taxon>
        <taxon>Metazoa</taxon>
        <taxon>Ecdysozoa</taxon>
        <taxon>Nematoda</taxon>
        <taxon>Chromadorea</taxon>
        <taxon>Rhabditida</taxon>
        <taxon>Rhabditina</taxon>
        <taxon>Rhabditomorpha</taxon>
        <taxon>Rhabditoidea</taxon>
        <taxon>Rhabditidae</taxon>
        <taxon>Peloderinae</taxon>
        <taxon>Caenorhabditis</taxon>
    </lineage>
</organism>
<name>O62054_CAEEL</name>
<feature type="transmembrane region" description="Helical" evidence="1">
    <location>
        <begin position="123"/>
        <end position="144"/>
    </location>
</feature>
<dbReference type="CTD" id="178327"/>
<dbReference type="ExpressionAtlas" id="O62054">
    <property type="expression patterns" value="baseline and differential"/>
</dbReference>
<dbReference type="OrthoDB" id="5908928at2759"/>
<dbReference type="OMA" id="STIWISI"/>
<dbReference type="eggNOG" id="ENOG502TIWJ">
    <property type="taxonomic scope" value="Eukaryota"/>
</dbReference>
<feature type="transmembrane region" description="Helical" evidence="1">
    <location>
        <begin position="156"/>
        <end position="176"/>
    </location>
</feature>
<keyword evidence="1" id="KW-0472">Membrane</keyword>
<evidence type="ECO:0000313" key="3">
    <source>
        <dbReference type="Proteomes" id="UP000001940"/>
    </source>
</evidence>
<feature type="transmembrane region" description="Helical" evidence="1">
    <location>
        <begin position="263"/>
        <end position="283"/>
    </location>
</feature>
<feature type="transmembrane region" description="Helical" evidence="1">
    <location>
        <begin position="70"/>
        <end position="88"/>
    </location>
</feature>
<sequence>MSEKCGSKFFETGDEKQNLDGQNGDYAPGKIELLLKKLNPILISFSTYPLYILILIIASESELLSNIVPIPLILGLFATFELFDLLLLNPPRRYKNGLQLETIVLPEEDDFNEFKGKIRRIEIFHCFTLLFSIWAFNVSCSKILREILSPSNYNLYSLIGIIISLLVLFTVFKEVGSHRWMNKYSNSTIWISIILQIASTFTLVIGAFIRSEDPKTSGRMFFIGALIMLANAMHMRFAYLYKNPLRGENLLTIKSTRLFMKKWFLWFVLMDCVIWSSIPLLVFGTSGDIEFSPKSLFWIILTFCVLTVICLFSKIVYFHKSPKNVETRFFMKKWYLWFLLINCVIWSSIPLYVIGKVGNVVFSPNSLFWALLTFCVFTIFSFFAKIVYCCYKKIRTTEYSVVTV</sequence>
<dbReference type="UCSC" id="C08F11.13.1">
    <property type="organism name" value="c. elegans"/>
</dbReference>
<reference evidence="2 3" key="1">
    <citation type="journal article" date="1998" name="Science">
        <title>Genome sequence of the nematode C. elegans: a platform for investigating biology.</title>
        <authorList>
            <consortium name="The C. elegans sequencing consortium"/>
            <person name="Sulson J.E."/>
            <person name="Waterston R."/>
        </authorList>
    </citation>
    <scope>NUCLEOTIDE SEQUENCE [LARGE SCALE GENOMIC DNA]</scope>
    <source>
        <strain evidence="2 3">Bristol N2</strain>
    </source>
</reference>
<dbReference type="FunCoup" id="O62054">
    <property type="interactions" value="890"/>
</dbReference>
<dbReference type="RefSeq" id="NP_001255752.1">
    <property type="nucleotide sequence ID" value="NM_001268823.5"/>
</dbReference>
<dbReference type="AGR" id="WB:WBGene00007460"/>
<dbReference type="WormBase" id="C08F11.13a">
    <property type="protein sequence ID" value="CE27799"/>
    <property type="gene ID" value="WBGene00007460"/>
</dbReference>
<proteinExistence type="predicted"/>
<evidence type="ECO:0000256" key="1">
    <source>
        <dbReference type="SAM" id="Phobius"/>
    </source>
</evidence>
<feature type="transmembrane region" description="Helical" evidence="1">
    <location>
        <begin position="334"/>
        <end position="355"/>
    </location>
</feature>
<dbReference type="GO" id="GO:0016301">
    <property type="term" value="F:kinase activity"/>
    <property type="evidence" value="ECO:0007669"/>
    <property type="project" value="UniProtKB-KW"/>
</dbReference>
<feature type="transmembrane region" description="Helical" evidence="1">
    <location>
        <begin position="188"/>
        <end position="209"/>
    </location>
</feature>
<keyword evidence="2" id="KW-0808">Transferase</keyword>
<dbReference type="KEGG" id="cel:CELE_C08F11.13"/>
<dbReference type="Proteomes" id="UP000001940">
    <property type="component" value="Chromosome IV"/>
</dbReference>
<keyword evidence="1" id="KW-1133">Transmembrane helix</keyword>
<dbReference type="EMBL" id="BX284604">
    <property type="protein sequence ID" value="CAB05679.2"/>
    <property type="molecule type" value="Genomic_DNA"/>
</dbReference>
<keyword evidence="2" id="KW-0418">Kinase</keyword>
<gene>
    <name evidence="2 4" type="ORF">C08F11.13</name>
    <name evidence="2" type="ORF">CELE_C08F11.13</name>
</gene>
<feature type="transmembrane region" description="Helical" evidence="1">
    <location>
        <begin position="38"/>
        <end position="58"/>
    </location>
</feature>